<dbReference type="STRING" id="105559.Nwat_1024"/>
<evidence type="ECO:0000256" key="1">
    <source>
        <dbReference type="SAM" id="Phobius"/>
    </source>
</evidence>
<keyword evidence="1" id="KW-0472">Membrane</keyword>
<dbReference type="EMBL" id="CP002086">
    <property type="protein sequence ID" value="ADJ27966.1"/>
    <property type="molecule type" value="Genomic_DNA"/>
</dbReference>
<organism evidence="2 3">
    <name type="scientific">Nitrosococcus watsoni (strain C-113)</name>
    <dbReference type="NCBI Taxonomy" id="105559"/>
    <lineage>
        <taxon>Bacteria</taxon>
        <taxon>Pseudomonadati</taxon>
        <taxon>Pseudomonadota</taxon>
        <taxon>Gammaproteobacteria</taxon>
        <taxon>Chromatiales</taxon>
        <taxon>Chromatiaceae</taxon>
        <taxon>Nitrosococcus</taxon>
    </lineage>
</organism>
<feature type="transmembrane region" description="Helical" evidence="1">
    <location>
        <begin position="6"/>
        <end position="39"/>
    </location>
</feature>
<dbReference type="AlphaFoldDB" id="D8K4Y9"/>
<keyword evidence="1" id="KW-1133">Transmembrane helix</keyword>
<gene>
    <name evidence="2" type="ordered locus">Nwat_1024</name>
</gene>
<dbReference type="KEGG" id="nwa:Nwat_1024"/>
<name>D8K4Y9_NITWC</name>
<evidence type="ECO:0000313" key="3">
    <source>
        <dbReference type="Proteomes" id="UP000000393"/>
    </source>
</evidence>
<dbReference type="Proteomes" id="UP000000393">
    <property type="component" value="Chromosome"/>
</dbReference>
<protein>
    <submittedName>
        <fullName evidence="2">Uncharacterized protein</fullName>
    </submittedName>
</protein>
<accession>D8K4Y9</accession>
<keyword evidence="1" id="KW-0812">Transmembrane</keyword>
<proteinExistence type="predicted"/>
<keyword evidence="3" id="KW-1185">Reference proteome</keyword>
<reference evidence="2 3" key="1">
    <citation type="submission" date="2010-06" db="EMBL/GenBank/DDBJ databases">
        <title>Complete sequence of chromosome of Nitrosococcus watsoni C-113.</title>
        <authorList>
            <consortium name="US DOE Joint Genome Institute"/>
            <person name="Lucas S."/>
            <person name="Copeland A."/>
            <person name="Lapidus A."/>
            <person name="Cheng J.-F."/>
            <person name="Bruce D."/>
            <person name="Goodwin L."/>
            <person name="Pitluck S."/>
            <person name="Malfatti S.A."/>
            <person name="Chain P.S.G."/>
            <person name="Land M."/>
            <person name="Hauser L."/>
            <person name="Kyrpides N."/>
            <person name="Ivanova N."/>
            <person name="Cambell M.A."/>
            <person name="Heidelberg J.F."/>
            <person name="Klotz M.G."/>
            <person name="Woyke T."/>
        </authorList>
    </citation>
    <scope>NUCLEOTIDE SEQUENCE [LARGE SCALE GENOMIC DNA]</scope>
    <source>
        <strain evidence="2 3">C-113</strain>
    </source>
</reference>
<dbReference type="HOGENOM" id="CLU_3101393_0_0_6"/>
<sequence length="51" mass="5998">MDRYLLLLSVLLLLMLGAFFMSLIHYPIGWLILTALLIMRVGQLRKRKHKS</sequence>
<evidence type="ECO:0000313" key="2">
    <source>
        <dbReference type="EMBL" id="ADJ27966.1"/>
    </source>
</evidence>